<geneLocation type="mitochondrion" evidence="1"/>
<proteinExistence type="predicted"/>
<protein>
    <submittedName>
        <fullName evidence="1">Uncharacterized protein</fullName>
    </submittedName>
</protein>
<gene>
    <name evidence="1" type="ORF">AEK19_MT1011</name>
</gene>
<name>A0A1Y0B1I6_9LAMI</name>
<accession>A0A1Y0B1I6</accession>
<reference evidence="1" key="1">
    <citation type="submission" date="2017-03" db="EMBL/GenBank/DDBJ databases">
        <title>The mitochondrial genome of the carnivorous plant Utricularia reniformis (Lentibulariaceae): structure, comparative analysis and evolutionary landmarks.</title>
        <authorList>
            <person name="Silva S.R."/>
            <person name="Alvarenga D.O."/>
            <person name="Michael T.P."/>
            <person name="Miranda V.F.O."/>
            <person name="Varani A.M."/>
        </authorList>
    </citation>
    <scope>NUCLEOTIDE SEQUENCE</scope>
</reference>
<sequence length="92" mass="10497">MKQVKYSIGIPDSIPNPELTLELLTDLSQEFLRSKLNASESEVELLDGDLWGLYRTSSFRRFLSVVGDFNSAFTVSLHPWWEYRPCANLSGL</sequence>
<keyword evidence="1" id="KW-0496">Mitochondrion</keyword>
<dbReference type="EMBL" id="KY774314">
    <property type="protein sequence ID" value="ART31233.1"/>
    <property type="molecule type" value="Genomic_DNA"/>
</dbReference>
<dbReference type="AlphaFoldDB" id="A0A1Y0B1I6"/>
<evidence type="ECO:0000313" key="1">
    <source>
        <dbReference type="EMBL" id="ART31233.1"/>
    </source>
</evidence>
<organism evidence="1">
    <name type="scientific">Utricularia reniformis</name>
    <dbReference type="NCBI Taxonomy" id="192314"/>
    <lineage>
        <taxon>Eukaryota</taxon>
        <taxon>Viridiplantae</taxon>
        <taxon>Streptophyta</taxon>
        <taxon>Embryophyta</taxon>
        <taxon>Tracheophyta</taxon>
        <taxon>Spermatophyta</taxon>
        <taxon>Magnoliopsida</taxon>
        <taxon>eudicotyledons</taxon>
        <taxon>Gunneridae</taxon>
        <taxon>Pentapetalae</taxon>
        <taxon>asterids</taxon>
        <taxon>lamiids</taxon>
        <taxon>Lamiales</taxon>
        <taxon>Lentibulariaceae</taxon>
        <taxon>Utricularia</taxon>
    </lineage>
</organism>